<dbReference type="PANTHER" id="PTHR37836:SF2">
    <property type="entry name" value="DUF4038 DOMAIN-CONTAINING PROTEIN"/>
    <property type="match status" value="1"/>
</dbReference>
<reference evidence="3" key="1">
    <citation type="journal article" date="2020" name="Stud. Mycol.">
        <title>101 Dothideomycetes genomes: a test case for predicting lifestyles and emergence of pathogens.</title>
        <authorList>
            <person name="Haridas S."/>
            <person name="Albert R."/>
            <person name="Binder M."/>
            <person name="Bloem J."/>
            <person name="Labutti K."/>
            <person name="Salamov A."/>
            <person name="Andreopoulos B."/>
            <person name="Baker S."/>
            <person name="Barry K."/>
            <person name="Bills G."/>
            <person name="Bluhm B."/>
            <person name="Cannon C."/>
            <person name="Castanera R."/>
            <person name="Culley D."/>
            <person name="Daum C."/>
            <person name="Ezra D."/>
            <person name="Gonzalez J."/>
            <person name="Henrissat B."/>
            <person name="Kuo A."/>
            <person name="Liang C."/>
            <person name="Lipzen A."/>
            <person name="Lutzoni F."/>
            <person name="Magnuson J."/>
            <person name="Mondo S."/>
            <person name="Nolan M."/>
            <person name="Ohm R."/>
            <person name="Pangilinan J."/>
            <person name="Park H.-J."/>
            <person name="Ramirez L."/>
            <person name="Alfaro M."/>
            <person name="Sun H."/>
            <person name="Tritt A."/>
            <person name="Yoshinaga Y."/>
            <person name="Zwiers L.-H."/>
            <person name="Turgeon B."/>
            <person name="Goodwin S."/>
            <person name="Spatafora J."/>
            <person name="Crous P."/>
            <person name="Grigoriev I."/>
        </authorList>
    </citation>
    <scope>NUCLEOTIDE SEQUENCE</scope>
    <source>
        <strain evidence="3">CBS 133067</strain>
    </source>
</reference>
<gene>
    <name evidence="3" type="ORF">NA57DRAFT_76948</name>
</gene>
<dbReference type="InterPro" id="IPR024749">
    <property type="entry name" value="Collagen-bd_put"/>
</dbReference>
<name>A0A9P4M9V3_9PEZI</name>
<dbReference type="Pfam" id="PF13204">
    <property type="entry name" value="Apiosidase"/>
    <property type="match status" value="1"/>
</dbReference>
<dbReference type="InterPro" id="IPR025277">
    <property type="entry name" value="Apiosidase-like_cat_dom"/>
</dbReference>
<sequence>MLSSLRLHFVQLASIFAFAVSAINIPGYGLKLSPRGRFFADSKGEPFFWQADTSWGLFHRLTLSDAETYFDDRAAKGFNIVLAVGFTQFGIDNPNRQGDLPFIEEDPTKPNEAYWAHIDSVVEVAWKRGIRVAMVPAWGQYIHSSDNLPGPINSTNARTFATFIGKRYPGLPKILVADTNPWWTNKTAVKANYAFGGVAPKLKFTDWSPVYDELAEGLISGEGKEAMITIHCTNQWFEPGPIALASAMLGDRQWLTFDSSQSGHTDFPPNPPIPWWNARRGYEPVELMYQSPKRRPLVDNEAHYESRYDNGNSTYSYWNASDVRIGSFQAVFSGASGATYGNDNVMQAYVPGLYEQDGSGPAESWVDALQAPGAAQMQNIKKVICDRKGDYFSRVPAQEILVGDTGVNDQHVVATRDTGGEYALVYTPTGKPVTVRMNALRLKSKNVKASWFDPIAGTYTAFDFDGASAGASHTFTSPNNGSHSDWVLVLES</sequence>
<keyword evidence="4" id="KW-1185">Reference proteome</keyword>
<dbReference type="OrthoDB" id="2581507at2759"/>
<dbReference type="Pfam" id="PF12904">
    <property type="entry name" value="Collagen_bind_2"/>
    <property type="match status" value="1"/>
</dbReference>
<evidence type="ECO:0000259" key="2">
    <source>
        <dbReference type="Pfam" id="PF13204"/>
    </source>
</evidence>
<accession>A0A9P4M9V3</accession>
<dbReference type="PANTHER" id="PTHR37836">
    <property type="entry name" value="LMO1036 PROTEIN"/>
    <property type="match status" value="1"/>
</dbReference>
<dbReference type="EMBL" id="ML978127">
    <property type="protein sequence ID" value="KAF2098154.1"/>
    <property type="molecule type" value="Genomic_DNA"/>
</dbReference>
<organism evidence="3 4">
    <name type="scientific">Rhizodiscina lignyota</name>
    <dbReference type="NCBI Taxonomy" id="1504668"/>
    <lineage>
        <taxon>Eukaryota</taxon>
        <taxon>Fungi</taxon>
        <taxon>Dikarya</taxon>
        <taxon>Ascomycota</taxon>
        <taxon>Pezizomycotina</taxon>
        <taxon>Dothideomycetes</taxon>
        <taxon>Pleosporomycetidae</taxon>
        <taxon>Aulographales</taxon>
        <taxon>Rhizodiscinaceae</taxon>
        <taxon>Rhizodiscina</taxon>
    </lineage>
</organism>
<dbReference type="Gene3D" id="3.20.20.80">
    <property type="entry name" value="Glycosidases"/>
    <property type="match status" value="1"/>
</dbReference>
<protein>
    <recommendedName>
        <fullName evidence="5">DUF4038 domain-containing protein</fullName>
    </recommendedName>
</protein>
<evidence type="ECO:0000313" key="4">
    <source>
        <dbReference type="Proteomes" id="UP000799772"/>
    </source>
</evidence>
<feature type="domain" description="Putative collagen-binding" evidence="1">
    <location>
        <begin position="395"/>
        <end position="491"/>
    </location>
</feature>
<dbReference type="InterPro" id="IPR017853">
    <property type="entry name" value="GH"/>
</dbReference>
<evidence type="ECO:0000313" key="3">
    <source>
        <dbReference type="EMBL" id="KAF2098154.1"/>
    </source>
</evidence>
<dbReference type="Proteomes" id="UP000799772">
    <property type="component" value="Unassembled WGS sequence"/>
</dbReference>
<dbReference type="SUPFAM" id="SSF51445">
    <property type="entry name" value="(Trans)glycosidases"/>
    <property type="match status" value="1"/>
</dbReference>
<comment type="caution">
    <text evidence="3">The sequence shown here is derived from an EMBL/GenBank/DDBJ whole genome shotgun (WGS) entry which is preliminary data.</text>
</comment>
<evidence type="ECO:0008006" key="5">
    <source>
        <dbReference type="Google" id="ProtNLM"/>
    </source>
</evidence>
<feature type="domain" description="Apiosidase-like catalytic" evidence="2">
    <location>
        <begin position="34"/>
        <end position="385"/>
    </location>
</feature>
<dbReference type="AlphaFoldDB" id="A0A9P4M9V3"/>
<evidence type="ECO:0000259" key="1">
    <source>
        <dbReference type="Pfam" id="PF12904"/>
    </source>
</evidence>
<proteinExistence type="predicted"/>